<gene>
    <name evidence="2" type="ORF">ACFFFR_10190</name>
</gene>
<dbReference type="RefSeq" id="WP_377460126.1">
    <property type="nucleotide sequence ID" value="NZ_JBHLUB010000031.1"/>
</dbReference>
<dbReference type="Proteomes" id="UP001589862">
    <property type="component" value="Unassembled WGS sequence"/>
</dbReference>
<protein>
    <submittedName>
        <fullName evidence="2">Uncharacterized protein</fullName>
    </submittedName>
</protein>
<keyword evidence="3" id="KW-1185">Reference proteome</keyword>
<sequence length="129" mass="13704">MIASVSFRRTLAAGLAILALASGSVAADAAPAEAATKTCKATMSNSKPRQYSNTYVRVSGVASKAKITTVAHYKTSKNRKTATASTKGTASIKYYVSRATPNRKVPVTVTAVKGKTKWTCRTSFTPRKR</sequence>
<feature type="chain" id="PRO_5046084024" evidence="1">
    <location>
        <begin position="27"/>
        <end position="129"/>
    </location>
</feature>
<feature type="signal peptide" evidence="1">
    <location>
        <begin position="1"/>
        <end position="26"/>
    </location>
</feature>
<evidence type="ECO:0000313" key="2">
    <source>
        <dbReference type="EMBL" id="MFC0582740.1"/>
    </source>
</evidence>
<dbReference type="EMBL" id="JBHLUB010000031">
    <property type="protein sequence ID" value="MFC0582740.1"/>
    <property type="molecule type" value="Genomic_DNA"/>
</dbReference>
<comment type="caution">
    <text evidence="2">The sequence shown here is derived from an EMBL/GenBank/DDBJ whole genome shotgun (WGS) entry which is preliminary data.</text>
</comment>
<name>A0ABV6PC93_9MICC</name>
<accession>A0ABV6PC93</accession>
<keyword evidence="1" id="KW-0732">Signal</keyword>
<organism evidence="2 3">
    <name type="scientific">Micrococcoides hystricis</name>
    <dbReference type="NCBI Taxonomy" id="1572761"/>
    <lineage>
        <taxon>Bacteria</taxon>
        <taxon>Bacillati</taxon>
        <taxon>Actinomycetota</taxon>
        <taxon>Actinomycetes</taxon>
        <taxon>Micrococcales</taxon>
        <taxon>Micrococcaceae</taxon>
        <taxon>Micrococcoides</taxon>
    </lineage>
</organism>
<proteinExistence type="predicted"/>
<evidence type="ECO:0000256" key="1">
    <source>
        <dbReference type="SAM" id="SignalP"/>
    </source>
</evidence>
<reference evidence="2 3" key="1">
    <citation type="submission" date="2024-09" db="EMBL/GenBank/DDBJ databases">
        <authorList>
            <person name="Sun Q."/>
            <person name="Mori K."/>
        </authorList>
    </citation>
    <scope>NUCLEOTIDE SEQUENCE [LARGE SCALE GENOMIC DNA]</scope>
    <source>
        <strain evidence="2 3">NCAIM B.02604</strain>
    </source>
</reference>
<evidence type="ECO:0000313" key="3">
    <source>
        <dbReference type="Proteomes" id="UP001589862"/>
    </source>
</evidence>